<name>A0A1H1J1J5_9BURK</name>
<evidence type="ECO:0000256" key="1">
    <source>
        <dbReference type="SAM" id="MobiDB-lite"/>
    </source>
</evidence>
<dbReference type="STRING" id="157910.SAMN05445850_3993"/>
<accession>A0A1H1J1J5</accession>
<feature type="region of interest" description="Disordered" evidence="1">
    <location>
        <begin position="1"/>
        <end position="39"/>
    </location>
</feature>
<evidence type="ECO:0000313" key="2">
    <source>
        <dbReference type="EMBL" id="SDR43802.1"/>
    </source>
</evidence>
<dbReference type="Proteomes" id="UP000199365">
    <property type="component" value="Unassembled WGS sequence"/>
</dbReference>
<dbReference type="EMBL" id="FNKX01000002">
    <property type="protein sequence ID" value="SDR43802.1"/>
    <property type="molecule type" value="Genomic_DNA"/>
</dbReference>
<dbReference type="AlphaFoldDB" id="A0A1H1J1J5"/>
<evidence type="ECO:0000313" key="3">
    <source>
        <dbReference type="Proteomes" id="UP000199365"/>
    </source>
</evidence>
<reference evidence="3" key="1">
    <citation type="submission" date="2016-10" db="EMBL/GenBank/DDBJ databases">
        <authorList>
            <person name="Varghese N."/>
            <person name="Submissions S."/>
        </authorList>
    </citation>
    <scope>NUCLEOTIDE SEQUENCE [LARGE SCALE GENOMIC DNA]</scope>
    <source>
        <strain evidence="3">DUS833</strain>
    </source>
</reference>
<protein>
    <submittedName>
        <fullName evidence="2">Uncharacterized protein</fullName>
    </submittedName>
</protein>
<organism evidence="2 3">
    <name type="scientific">Paraburkholderia tuberum</name>
    <dbReference type="NCBI Taxonomy" id="157910"/>
    <lineage>
        <taxon>Bacteria</taxon>
        <taxon>Pseudomonadati</taxon>
        <taxon>Pseudomonadota</taxon>
        <taxon>Betaproteobacteria</taxon>
        <taxon>Burkholderiales</taxon>
        <taxon>Burkholderiaceae</taxon>
        <taxon>Paraburkholderia</taxon>
    </lineage>
</organism>
<keyword evidence="3" id="KW-1185">Reference proteome</keyword>
<sequence length="39" mass="4264">MAGVFARKGGSMQAERAMNAPPRHPERHLHASTDDAQYA</sequence>
<gene>
    <name evidence="2" type="ORF">SAMN05445850_3993</name>
</gene>
<proteinExistence type="predicted"/>